<gene>
    <name evidence="1" type="ORF">CKQ53_13035</name>
</gene>
<organism evidence="1 2">
    <name type="scientific">Lonsdalea britannica</name>
    <dbReference type="NCBI Taxonomy" id="1082704"/>
    <lineage>
        <taxon>Bacteria</taxon>
        <taxon>Pseudomonadati</taxon>
        <taxon>Pseudomonadota</taxon>
        <taxon>Gammaproteobacteria</taxon>
        <taxon>Enterobacterales</taxon>
        <taxon>Pectobacteriaceae</taxon>
        <taxon>Lonsdalea</taxon>
    </lineage>
</organism>
<sequence length="149" mass="17399">MTKQVYFLVDQPRKQNAIQYIQQLPTDPKKPLTITIQEKTRSLEQNARLWATLRDISEQVVWYGRKMDSESWKNVFTAVLKKQETVPGLNGGFVVLGQSTRKMSVREMSDLIELMNAFGAEHGVRWSEESRQAIEWSIRWGEQNKEVKK</sequence>
<proteinExistence type="predicted"/>
<dbReference type="Proteomes" id="UP000263881">
    <property type="component" value="Chromosome"/>
</dbReference>
<dbReference type="EMBL" id="CP023009">
    <property type="protein sequence ID" value="AXW87803.1"/>
    <property type="molecule type" value="Genomic_DNA"/>
</dbReference>
<accession>A0AAD0SME0</accession>
<reference evidence="1 2" key="1">
    <citation type="submission" date="2017-08" db="EMBL/GenBank/DDBJ databases">
        <title>Comparative genomics of bacteria isolated from necrotic lesions of AOD affected trees.</title>
        <authorList>
            <person name="Doonan J."/>
            <person name="Denman S."/>
            <person name="McDonald J.E."/>
        </authorList>
    </citation>
    <scope>NUCLEOTIDE SEQUENCE [LARGE SCALE GENOMIC DNA]</scope>
    <source>
        <strain evidence="1 2">477</strain>
    </source>
</reference>
<dbReference type="KEGG" id="lbq:CKQ53_13035"/>
<dbReference type="Pfam" id="PF05772">
    <property type="entry name" value="NinB"/>
    <property type="match status" value="1"/>
</dbReference>
<dbReference type="SUPFAM" id="SSF103370">
    <property type="entry name" value="NinB"/>
    <property type="match status" value="1"/>
</dbReference>
<protein>
    <submittedName>
        <fullName evidence="1">Recombination protein NinB</fullName>
    </submittedName>
</protein>
<evidence type="ECO:0000313" key="1">
    <source>
        <dbReference type="EMBL" id="AXW87803.1"/>
    </source>
</evidence>
<dbReference type="RefSeq" id="WP_094118454.1">
    <property type="nucleotide sequence ID" value="NZ_CP023009.1"/>
</dbReference>
<evidence type="ECO:0000313" key="2">
    <source>
        <dbReference type="Proteomes" id="UP000263881"/>
    </source>
</evidence>
<keyword evidence="2" id="KW-1185">Reference proteome</keyword>
<dbReference type="InterPro" id="IPR008711">
    <property type="entry name" value="Recombinase_NinB"/>
</dbReference>
<dbReference type="Gene3D" id="1.10.3790.10">
    <property type="entry name" value="NinB"/>
    <property type="match status" value="1"/>
</dbReference>
<name>A0AAD0SME0_9GAMM</name>
<dbReference type="InterPro" id="IPR036619">
    <property type="entry name" value="NinB_sf"/>
</dbReference>
<dbReference type="AlphaFoldDB" id="A0AAD0SME0"/>